<organism evidence="2 3">
    <name type="scientific">Pontibacterium sinense</name>
    <dbReference type="NCBI Taxonomy" id="2781979"/>
    <lineage>
        <taxon>Bacteria</taxon>
        <taxon>Pseudomonadati</taxon>
        <taxon>Pseudomonadota</taxon>
        <taxon>Gammaproteobacteria</taxon>
        <taxon>Oceanospirillales</taxon>
        <taxon>Oceanospirillaceae</taxon>
        <taxon>Pontibacterium</taxon>
    </lineage>
</organism>
<keyword evidence="3" id="KW-1185">Reference proteome</keyword>
<reference evidence="2" key="1">
    <citation type="submission" date="2020-10" db="EMBL/GenBank/DDBJ databases">
        <title>Bacterium isolated from coastal waters sediment.</title>
        <authorList>
            <person name="Chen R.-J."/>
            <person name="Lu D.-C."/>
            <person name="Zhu K.-L."/>
            <person name="Du Z.-J."/>
        </authorList>
    </citation>
    <scope>NUCLEOTIDE SEQUENCE</scope>
    <source>
        <strain evidence="2">N1Y112</strain>
    </source>
</reference>
<dbReference type="RefSeq" id="WP_193951493.1">
    <property type="nucleotide sequence ID" value="NZ_JADEYS010000001.1"/>
</dbReference>
<comment type="caution">
    <text evidence="2">The sequence shown here is derived from an EMBL/GenBank/DDBJ whole genome shotgun (WGS) entry which is preliminary data.</text>
</comment>
<proteinExistence type="predicted"/>
<dbReference type="InterPro" id="IPR025282">
    <property type="entry name" value="DUF4214"/>
</dbReference>
<evidence type="ECO:0000313" key="2">
    <source>
        <dbReference type="EMBL" id="MBE9395943.1"/>
    </source>
</evidence>
<evidence type="ECO:0000259" key="1">
    <source>
        <dbReference type="Pfam" id="PF13946"/>
    </source>
</evidence>
<name>A0A8J7JX50_9GAMM</name>
<feature type="domain" description="DUF4214" evidence="1">
    <location>
        <begin position="47"/>
        <end position="94"/>
    </location>
</feature>
<dbReference type="Pfam" id="PF13946">
    <property type="entry name" value="DUF4214"/>
    <property type="match status" value="1"/>
</dbReference>
<dbReference type="Proteomes" id="UP000640333">
    <property type="component" value="Unassembled WGS sequence"/>
</dbReference>
<dbReference type="AlphaFoldDB" id="A0A8J7JX50"/>
<dbReference type="Gene3D" id="1.10.3130.20">
    <property type="entry name" value="Phycobilisome linker domain"/>
    <property type="match status" value="1"/>
</dbReference>
<evidence type="ECO:0000313" key="3">
    <source>
        <dbReference type="Proteomes" id="UP000640333"/>
    </source>
</evidence>
<dbReference type="InterPro" id="IPR038255">
    <property type="entry name" value="PBS_linker_sf"/>
</dbReference>
<accession>A0A8J7JX50</accession>
<protein>
    <submittedName>
        <fullName evidence="2">DUF4214 domain-containing protein</fullName>
    </submittedName>
</protein>
<gene>
    <name evidence="2" type="ORF">IOQ59_01575</name>
</gene>
<sequence length="414" mass="45392">MVRQDIESSIQELYIGILGRAADAAGLKYWADEIEAGQMVLENTRAAFTQQTEYTSIYGNLSSGDLVTRVYQNMLGRDPDQEGLAYWTSELDGDGPVTPDMFVLAVINAAKAGGSEDAQVLSNKVNSAQYFTQKTQTKQVDSALLTLAASAVNDVNADINTVNQSKLNIDTDLLQLGDQPQSKNYYDPKPIPGTPGQHREQTITLPEGDFRVLADRDPDDGDYWQYDIKNFGLGDTLSLGENLLPAFDGALYLDKDPNSTVSSLLSNSMRSATQVTAADERGGFVLPTTSHAQLADKLALFFDQRGNQIDILVHGTNAQGMNLEVDVHYTEKGRFINSLDDVPTLPRLNFSFSINNLYITENEMSTLGIEQRDFELLRDPVDDGGLVEQTHGNVHDGIQLLGFVAAHGVLEFMP</sequence>
<dbReference type="EMBL" id="JADEYS010000001">
    <property type="protein sequence ID" value="MBE9395943.1"/>
    <property type="molecule type" value="Genomic_DNA"/>
</dbReference>